<evidence type="ECO:0000313" key="2">
    <source>
        <dbReference type="Proteomes" id="UP001233999"/>
    </source>
</evidence>
<reference evidence="1" key="2">
    <citation type="submission" date="2023-05" db="EMBL/GenBank/DDBJ databases">
        <authorList>
            <person name="Fouks B."/>
        </authorList>
    </citation>
    <scope>NUCLEOTIDE SEQUENCE</scope>
    <source>
        <strain evidence="1">Stay&amp;Tobe</strain>
        <tissue evidence="1">Testes</tissue>
    </source>
</reference>
<dbReference type="EMBL" id="JASPKZ010003844">
    <property type="protein sequence ID" value="KAJ9592152.1"/>
    <property type="molecule type" value="Genomic_DNA"/>
</dbReference>
<proteinExistence type="predicted"/>
<dbReference type="AlphaFoldDB" id="A0AAD8EJU5"/>
<comment type="caution">
    <text evidence="1">The sequence shown here is derived from an EMBL/GenBank/DDBJ whole genome shotgun (WGS) entry which is preliminary data.</text>
</comment>
<feature type="non-terminal residue" evidence="1">
    <location>
        <position position="56"/>
    </location>
</feature>
<gene>
    <name evidence="1" type="ORF">L9F63_001268</name>
</gene>
<evidence type="ECO:0000313" key="1">
    <source>
        <dbReference type="EMBL" id="KAJ9592152.1"/>
    </source>
</evidence>
<accession>A0AAD8EJU5</accession>
<dbReference type="Proteomes" id="UP001233999">
    <property type="component" value="Unassembled WGS sequence"/>
</dbReference>
<feature type="non-terminal residue" evidence="1">
    <location>
        <position position="1"/>
    </location>
</feature>
<organism evidence="1 2">
    <name type="scientific">Diploptera punctata</name>
    <name type="common">Pacific beetle cockroach</name>
    <dbReference type="NCBI Taxonomy" id="6984"/>
    <lineage>
        <taxon>Eukaryota</taxon>
        <taxon>Metazoa</taxon>
        <taxon>Ecdysozoa</taxon>
        <taxon>Arthropoda</taxon>
        <taxon>Hexapoda</taxon>
        <taxon>Insecta</taxon>
        <taxon>Pterygota</taxon>
        <taxon>Neoptera</taxon>
        <taxon>Polyneoptera</taxon>
        <taxon>Dictyoptera</taxon>
        <taxon>Blattodea</taxon>
        <taxon>Blaberoidea</taxon>
        <taxon>Blaberidae</taxon>
        <taxon>Diplopterinae</taxon>
        <taxon>Diploptera</taxon>
    </lineage>
</organism>
<sequence length="56" mass="6760">FIIYSNYYAWMFVNMKSIRLSFKSFLFSYSRHQLVSVYSIVSPMTKLLQSLHLFLL</sequence>
<keyword evidence="2" id="KW-1185">Reference proteome</keyword>
<reference evidence="1" key="1">
    <citation type="journal article" date="2023" name="IScience">
        <title>Live-bearing cockroach genome reveals convergent evolutionary mechanisms linked to viviparity in insects and beyond.</title>
        <authorList>
            <person name="Fouks B."/>
            <person name="Harrison M.C."/>
            <person name="Mikhailova A.A."/>
            <person name="Marchal E."/>
            <person name="English S."/>
            <person name="Carruthers M."/>
            <person name="Jennings E.C."/>
            <person name="Chiamaka E.L."/>
            <person name="Frigard R.A."/>
            <person name="Pippel M."/>
            <person name="Attardo G.M."/>
            <person name="Benoit J.B."/>
            <person name="Bornberg-Bauer E."/>
            <person name="Tobe S.S."/>
        </authorList>
    </citation>
    <scope>NUCLEOTIDE SEQUENCE</scope>
    <source>
        <strain evidence="1">Stay&amp;Tobe</strain>
    </source>
</reference>
<protein>
    <submittedName>
        <fullName evidence="1">Uncharacterized protein</fullName>
    </submittedName>
</protein>
<name>A0AAD8EJU5_DIPPU</name>